<comment type="caution">
    <text evidence="2">The sequence shown here is derived from an EMBL/GenBank/DDBJ whole genome shotgun (WGS) entry which is preliminary data.</text>
</comment>
<sequence>MKVVYGKIKNLQYVDAIISELPKPKKVRAQAGATALVSIFSESGGMGAAATLGGANGEPGYYIYFCIDHINFYAALTSVFFKEDEDVYVVYDENVEGDINVLAVMNKNNNLLGISLPFGETVEMVTNSHSPKNLAVVASGMSIFMLIISLFLTDNGTINVDIMDYVFLYACILVLPFVVIFGIGASAKKELLRYALISDQIYKLLGVKDLKVFEKRDLTLAYHDVENRQLCKDIHDYTQFLDYDPQPLVDVKTN</sequence>
<accession>N9RKP4</accession>
<keyword evidence="3" id="KW-1185">Reference proteome</keyword>
<gene>
    <name evidence="2" type="ORF">F902_02915</name>
</gene>
<keyword evidence="1" id="KW-1133">Transmembrane helix</keyword>
<reference evidence="2 3" key="1">
    <citation type="submission" date="2013-02" db="EMBL/GenBank/DDBJ databases">
        <title>The Genome Sequence of Acinetobacter sp. CIP 70.18.</title>
        <authorList>
            <consortium name="The Broad Institute Genome Sequencing Platform"/>
            <consortium name="The Broad Institute Genome Sequencing Center for Infectious Disease"/>
            <person name="Cerqueira G."/>
            <person name="Feldgarden M."/>
            <person name="Courvalin P."/>
            <person name="Perichon B."/>
            <person name="Grillot-Courvalin C."/>
            <person name="Clermont D."/>
            <person name="Rocha E."/>
            <person name="Yoon E.-J."/>
            <person name="Nemec A."/>
            <person name="Walker B."/>
            <person name="Young S.K."/>
            <person name="Zeng Q."/>
            <person name="Gargeya S."/>
            <person name="Fitzgerald M."/>
            <person name="Haas B."/>
            <person name="Abouelleil A."/>
            <person name="Alvarado L."/>
            <person name="Arachchi H.M."/>
            <person name="Berlin A.M."/>
            <person name="Chapman S.B."/>
            <person name="Dewar J."/>
            <person name="Goldberg J."/>
            <person name="Griggs A."/>
            <person name="Gujja S."/>
            <person name="Hansen M."/>
            <person name="Howarth C."/>
            <person name="Imamovic A."/>
            <person name="Larimer J."/>
            <person name="McCowan C."/>
            <person name="Murphy C."/>
            <person name="Neiman D."/>
            <person name="Pearson M."/>
            <person name="Priest M."/>
            <person name="Roberts A."/>
            <person name="Saif S."/>
            <person name="Shea T."/>
            <person name="Sisk P."/>
            <person name="Sykes S."/>
            <person name="Wortman J."/>
            <person name="Nusbaum C."/>
            <person name="Birren B."/>
        </authorList>
    </citation>
    <scope>NUCLEOTIDE SEQUENCE [LARGE SCALE GENOMIC DNA]</scope>
    <source>
        <strain evidence="2 3">CIP 70.18</strain>
    </source>
</reference>
<keyword evidence="1" id="KW-0812">Transmembrane</keyword>
<dbReference type="Proteomes" id="UP000013084">
    <property type="component" value="Unassembled WGS sequence"/>
</dbReference>
<dbReference type="OrthoDB" id="9884624at2"/>
<protein>
    <submittedName>
        <fullName evidence="2">Uncharacterized protein</fullName>
    </submittedName>
</protein>
<evidence type="ECO:0000313" key="2">
    <source>
        <dbReference type="EMBL" id="ENX58514.1"/>
    </source>
</evidence>
<evidence type="ECO:0000256" key="1">
    <source>
        <dbReference type="SAM" id="Phobius"/>
    </source>
</evidence>
<feature type="transmembrane region" description="Helical" evidence="1">
    <location>
        <begin position="165"/>
        <end position="185"/>
    </location>
</feature>
<evidence type="ECO:0000313" key="3">
    <source>
        <dbReference type="Proteomes" id="UP000013084"/>
    </source>
</evidence>
<dbReference type="PATRIC" id="fig|1217700.3.peg.2837"/>
<dbReference type="HOGENOM" id="CLU_1136146_0_0_6"/>
<feature type="transmembrane region" description="Helical" evidence="1">
    <location>
        <begin position="134"/>
        <end position="153"/>
    </location>
</feature>
<proteinExistence type="predicted"/>
<dbReference type="NCBIfam" id="NF041560">
    <property type="entry name" value="T6SS_Burk_ExIF"/>
    <property type="match status" value="1"/>
</dbReference>
<dbReference type="AlphaFoldDB" id="N9RKP4"/>
<keyword evidence="1" id="KW-0472">Membrane</keyword>
<dbReference type="EMBL" id="APRN01000036">
    <property type="protein sequence ID" value="ENX58514.1"/>
    <property type="molecule type" value="Genomic_DNA"/>
</dbReference>
<name>N9RKP4_9GAMM</name>
<organism evidence="2 3">
    <name type="scientific">Acinetobacter higginsii</name>
    <dbReference type="NCBI Taxonomy" id="70347"/>
    <lineage>
        <taxon>Bacteria</taxon>
        <taxon>Pseudomonadati</taxon>
        <taxon>Pseudomonadota</taxon>
        <taxon>Gammaproteobacteria</taxon>
        <taxon>Moraxellales</taxon>
        <taxon>Moraxellaceae</taxon>
        <taxon>Acinetobacter</taxon>
    </lineage>
</organism>
<dbReference type="InterPro" id="IPR048130">
    <property type="entry name" value="T6SS_ExIF-like"/>
</dbReference>
<dbReference type="RefSeq" id="WP_005204424.1">
    <property type="nucleotide sequence ID" value="NZ_JAKZGH010000028.1"/>
</dbReference>